<keyword evidence="1 3" id="KW-0732">Signal</keyword>
<feature type="domain" description="Fibronectin type-III" evidence="4">
    <location>
        <begin position="562"/>
        <end position="652"/>
    </location>
</feature>
<evidence type="ECO:0000313" key="6">
    <source>
        <dbReference type="Proteomes" id="UP000319783"/>
    </source>
</evidence>
<dbReference type="Pfam" id="PF13385">
    <property type="entry name" value="Laminin_G_3"/>
    <property type="match status" value="1"/>
</dbReference>
<evidence type="ECO:0000256" key="3">
    <source>
        <dbReference type="SAM" id="SignalP"/>
    </source>
</evidence>
<sequence>MRKSIWYFIAAVCISMPSYTVLTYGQSNIVSDDFRATNLNKDIWTFINPLGDASLTMTGTGISISVPAGISHEIRTGGNSAPRIMQPANNTDFEIEVKFGSQLSKKYQMQGLIIEQDSKNYLRFDFYSNSTDIAIFAASYANGSSTTKKNRIIMDDIPSSVPLYMRIKRQGNQWTQSYSYNRVKWFTNVSFSYGLTVKSVGIFIGNSGSGSSIPAYTGLIDYFFNTSSPINPEDGGNTKPPVVNVWYGNYQRFGYLGIPQRWINILGRVSDPDLDDISSLSYSLNGGPKYPLSLGPDERRLTSFGDFNIDIAYTDLLCGQNQVAITATDTFGNTALKTVDIKYDCGNIWPETYSVNWSSVTNIQDVAQVVDGIWVLGTSGVRTAIKGYDRLIAIGDVSWDEYEVTAPVTIHKLGSSTHRGSVGFVMRWKGHYDWDGSRPRWGWYPFGAFGGYDWVWNGESGDYILRMFGNKSSIAEDKSGRHLKTGIEYLFKMRAEMVGGKSVYSLKIWERGTSEPSEWDLRGLGIEGELQQGSLLLLAHYADVSFGNVTITPGPFYNNTTPPVISNIQVASNNTKATVTWTTDKPSTSKVDYGPTSAYENGSVKNASLVTSHTIVLAELTQGALYHYKVTSVDGYGNSSSSSDLVFTASSSLKALYSFNEGAGTIVNDSSGNENNGTINGATWTTGKIGGGLNFDGIDDSVSVPRMNYDEVSISAWFYKNASDATYADAIFGAYKWNLNSQYRQGFDVRFYKSAPDILEFILVTQNGSGTKSTRTVQKDLGNSVGKWHHVVGTYNKITGEQKLYVNGLLVNTRAHPAGNTIVPMTSYSDMRVGYSRVNKGYFSGIIDDVRLYNRALSSQEIQNLYNKVQGLYN</sequence>
<dbReference type="InterPro" id="IPR006558">
    <property type="entry name" value="LamG-like"/>
</dbReference>
<dbReference type="AlphaFoldDB" id="A0A533QB65"/>
<dbReference type="PANTHER" id="PTHR47635:SF2">
    <property type="entry name" value="LAMG-LIKE JELLYROLL FOLD DOMAIN-CONTAINING PROTEIN"/>
    <property type="match status" value="1"/>
</dbReference>
<dbReference type="GO" id="GO:0003993">
    <property type="term" value="F:acid phosphatase activity"/>
    <property type="evidence" value="ECO:0007669"/>
    <property type="project" value="InterPro"/>
</dbReference>
<keyword evidence="2" id="KW-1015">Disulfide bond</keyword>
<name>A0A533QB65_9BACT</name>
<dbReference type="SUPFAM" id="SSF49363">
    <property type="entry name" value="Purple acid phosphatase, N-terminal domain"/>
    <property type="match status" value="1"/>
</dbReference>
<dbReference type="InterPro" id="IPR013320">
    <property type="entry name" value="ConA-like_dom_sf"/>
</dbReference>
<feature type="chain" id="PRO_5021754484" evidence="3">
    <location>
        <begin position="24"/>
        <end position="874"/>
    </location>
</feature>
<proteinExistence type="predicted"/>
<dbReference type="PANTHER" id="PTHR47635">
    <property type="entry name" value="CUB DOMAIN-CONTAINING PROTEIN"/>
    <property type="match status" value="1"/>
</dbReference>
<dbReference type="InterPro" id="IPR008963">
    <property type="entry name" value="Purple_acid_Pase-like_N"/>
</dbReference>
<comment type="caution">
    <text evidence="5">The sequence shown here is derived from an EMBL/GenBank/DDBJ whole genome shotgun (WGS) entry which is preliminary data.</text>
</comment>
<dbReference type="InterPro" id="IPR003961">
    <property type="entry name" value="FN3_dom"/>
</dbReference>
<reference evidence="5 6" key="1">
    <citation type="submission" date="2019-04" db="EMBL/GenBank/DDBJ databases">
        <title>Genome of a novel bacterium Candidatus Jettenia ecosi reconstructed from metagenome of an anammox bioreactor.</title>
        <authorList>
            <person name="Mardanov A.V."/>
            <person name="Beletsky A.V."/>
            <person name="Ravin N.V."/>
            <person name="Botchkova E.A."/>
            <person name="Litti Y.V."/>
            <person name="Nozhevnikova A.N."/>
        </authorList>
    </citation>
    <scope>NUCLEOTIDE SEQUENCE [LARGE SCALE GENOMIC DNA]</scope>
    <source>
        <strain evidence="5">J2</strain>
    </source>
</reference>
<protein>
    <submittedName>
        <fullName evidence="5">Cell surface protein</fullName>
    </submittedName>
</protein>
<dbReference type="Gene3D" id="2.60.120.200">
    <property type="match status" value="2"/>
</dbReference>
<evidence type="ECO:0000259" key="4">
    <source>
        <dbReference type="PROSITE" id="PS50853"/>
    </source>
</evidence>
<dbReference type="Proteomes" id="UP000319783">
    <property type="component" value="Unassembled WGS sequence"/>
</dbReference>
<dbReference type="EMBL" id="SULG01000032">
    <property type="protein sequence ID" value="TLD41944.1"/>
    <property type="molecule type" value="Genomic_DNA"/>
</dbReference>
<feature type="signal peptide" evidence="3">
    <location>
        <begin position="1"/>
        <end position="23"/>
    </location>
</feature>
<gene>
    <name evidence="5" type="ORF">JETT_1813</name>
</gene>
<accession>A0A533QB65</accession>
<organism evidence="5 6">
    <name type="scientific">Candidatus Jettenia ecosi</name>
    <dbReference type="NCBI Taxonomy" id="2494326"/>
    <lineage>
        <taxon>Bacteria</taxon>
        <taxon>Pseudomonadati</taxon>
        <taxon>Planctomycetota</taxon>
        <taxon>Candidatus Brocadiia</taxon>
        <taxon>Candidatus Brocadiales</taxon>
        <taxon>Candidatus Brocadiaceae</taxon>
        <taxon>Candidatus Jettenia</taxon>
    </lineage>
</organism>
<dbReference type="PROSITE" id="PS50853">
    <property type="entry name" value="FN3"/>
    <property type="match status" value="1"/>
</dbReference>
<evidence type="ECO:0000256" key="1">
    <source>
        <dbReference type="ARBA" id="ARBA00022729"/>
    </source>
</evidence>
<evidence type="ECO:0000313" key="5">
    <source>
        <dbReference type="EMBL" id="TLD41944.1"/>
    </source>
</evidence>
<evidence type="ECO:0000256" key="2">
    <source>
        <dbReference type="ARBA" id="ARBA00023157"/>
    </source>
</evidence>
<dbReference type="SUPFAM" id="SSF49899">
    <property type="entry name" value="Concanavalin A-like lectins/glucanases"/>
    <property type="match status" value="2"/>
</dbReference>
<dbReference type="GO" id="GO:0046872">
    <property type="term" value="F:metal ion binding"/>
    <property type="evidence" value="ECO:0007669"/>
    <property type="project" value="InterPro"/>
</dbReference>
<dbReference type="CDD" id="cd00063">
    <property type="entry name" value="FN3"/>
    <property type="match status" value="1"/>
</dbReference>
<dbReference type="SMART" id="SM00560">
    <property type="entry name" value="LamGL"/>
    <property type="match status" value="1"/>
</dbReference>
<dbReference type="InterPro" id="IPR013783">
    <property type="entry name" value="Ig-like_fold"/>
</dbReference>
<dbReference type="Gene3D" id="2.60.40.10">
    <property type="entry name" value="Immunoglobulins"/>
    <property type="match status" value="1"/>
</dbReference>